<dbReference type="AlphaFoldDB" id="A0A0D2FRI9"/>
<proteinExistence type="inferred from homology"/>
<evidence type="ECO:0000256" key="4">
    <source>
        <dbReference type="ARBA" id="ARBA00022989"/>
    </source>
</evidence>
<dbReference type="CDD" id="cd03390">
    <property type="entry name" value="PAP2_containing_1_like"/>
    <property type="match status" value="1"/>
</dbReference>
<evidence type="ECO:0000256" key="6">
    <source>
        <dbReference type="SAM" id="MobiDB-lite"/>
    </source>
</evidence>
<dbReference type="PANTHER" id="PTHR10165:SF154">
    <property type="entry name" value="PAP2 DOMAIN PROTEIN (AFU_ORTHOLOGUE AFUA_1G09730)"/>
    <property type="match status" value="1"/>
</dbReference>
<feature type="transmembrane region" description="Helical" evidence="7">
    <location>
        <begin position="12"/>
        <end position="35"/>
    </location>
</feature>
<evidence type="ECO:0000259" key="8">
    <source>
        <dbReference type="SMART" id="SM00014"/>
    </source>
</evidence>
<feature type="domain" description="Phosphatidic acid phosphatase type 2/haloperoxidase" evidence="8">
    <location>
        <begin position="107"/>
        <end position="290"/>
    </location>
</feature>
<feature type="transmembrane region" description="Helical" evidence="7">
    <location>
        <begin position="196"/>
        <end position="215"/>
    </location>
</feature>
<keyword evidence="10" id="KW-1185">Reference proteome</keyword>
<dbReference type="GO" id="GO:0006644">
    <property type="term" value="P:phospholipid metabolic process"/>
    <property type="evidence" value="ECO:0007669"/>
    <property type="project" value="InterPro"/>
</dbReference>
<feature type="region of interest" description="Disordered" evidence="6">
    <location>
        <begin position="346"/>
        <end position="368"/>
    </location>
</feature>
<evidence type="ECO:0000256" key="2">
    <source>
        <dbReference type="ARBA" id="ARBA00008816"/>
    </source>
</evidence>
<dbReference type="InterPro" id="IPR000326">
    <property type="entry name" value="PAP2/HPO"/>
</dbReference>
<sequence>MTASFAIRLIFSYLFDWAIVVAFAAAGGVLNYISGYHRPFSLTDAAIAYPNKPDIVSIPVALVVALLAPACIIAALNFGGLAFNRNPDRTRKDAWRRVIWEVHVGWLGLCTALAATLFVTAGLKDMVGKPRPNLLARCAPDLSNISQYIVGGFGNSLNSEAESLVSSAICQQSDKRLLDDSFAAFPSGHSSFSSAGMVYLSLWLYARLSLGIPYLDVTSKRTPRETSSWNALASAKDKQAAPPLWLTGAALAPIIVALFICSSRYADFHHAGFDIISGAVIGTVIGWASFRLYHLPARQGYGPLAWRPREKLKGLGVAEIDRPGDEEHGVNTDFELRYLGTEVPERVYTGGSGEPILAPRNTQPSKPN</sequence>
<dbReference type="GeneID" id="27702987"/>
<evidence type="ECO:0000313" key="10">
    <source>
        <dbReference type="Proteomes" id="UP000053789"/>
    </source>
</evidence>
<dbReference type="SMART" id="SM00014">
    <property type="entry name" value="acidPPc"/>
    <property type="match status" value="1"/>
</dbReference>
<evidence type="ECO:0000256" key="3">
    <source>
        <dbReference type="ARBA" id="ARBA00022692"/>
    </source>
</evidence>
<dbReference type="VEuPathDB" id="FungiDB:Z519_10059"/>
<dbReference type="InterPro" id="IPR043216">
    <property type="entry name" value="PAP-like"/>
</dbReference>
<dbReference type="GO" id="GO:0046839">
    <property type="term" value="P:phospholipid dephosphorylation"/>
    <property type="evidence" value="ECO:0007669"/>
    <property type="project" value="TreeGrafter"/>
</dbReference>
<feature type="transmembrane region" description="Helical" evidence="7">
    <location>
        <begin position="244"/>
        <end position="265"/>
    </location>
</feature>
<evidence type="ECO:0000256" key="5">
    <source>
        <dbReference type="ARBA" id="ARBA00023136"/>
    </source>
</evidence>
<gene>
    <name evidence="9" type="ORF">Z519_10059</name>
</gene>
<dbReference type="HOGENOM" id="CLU_021458_2_0_1"/>
<evidence type="ECO:0000256" key="7">
    <source>
        <dbReference type="SAM" id="Phobius"/>
    </source>
</evidence>
<keyword evidence="3 7" id="KW-0812">Transmembrane</keyword>
<name>A0A0D2FRI9_CLAB1</name>
<accession>A0A0D2FRI9</accession>
<dbReference type="GO" id="GO:0016020">
    <property type="term" value="C:membrane"/>
    <property type="evidence" value="ECO:0007669"/>
    <property type="project" value="UniProtKB-SubCell"/>
</dbReference>
<dbReference type="EMBL" id="KN846996">
    <property type="protein sequence ID" value="KIW89207.1"/>
    <property type="molecule type" value="Genomic_DNA"/>
</dbReference>
<keyword evidence="4 7" id="KW-1133">Transmembrane helix</keyword>
<dbReference type="OrthoDB" id="10030083at2759"/>
<organism evidence="9 10">
    <name type="scientific">Cladophialophora bantiana (strain ATCC 10958 / CBS 173.52 / CDC B-1940 / NIH 8579)</name>
    <name type="common">Xylohypha bantiana</name>
    <dbReference type="NCBI Taxonomy" id="1442370"/>
    <lineage>
        <taxon>Eukaryota</taxon>
        <taxon>Fungi</taxon>
        <taxon>Dikarya</taxon>
        <taxon>Ascomycota</taxon>
        <taxon>Pezizomycotina</taxon>
        <taxon>Eurotiomycetes</taxon>
        <taxon>Chaetothyriomycetidae</taxon>
        <taxon>Chaetothyriales</taxon>
        <taxon>Herpotrichiellaceae</taxon>
        <taxon>Cladophialophora</taxon>
    </lineage>
</organism>
<dbReference type="InterPro" id="IPR036938">
    <property type="entry name" value="PAP2/HPO_sf"/>
</dbReference>
<evidence type="ECO:0000256" key="1">
    <source>
        <dbReference type="ARBA" id="ARBA00004141"/>
    </source>
</evidence>
<keyword evidence="5 7" id="KW-0472">Membrane</keyword>
<protein>
    <recommendedName>
        <fullName evidence="8">Phosphatidic acid phosphatase type 2/haloperoxidase domain-containing protein</fullName>
    </recommendedName>
</protein>
<feature type="transmembrane region" description="Helical" evidence="7">
    <location>
        <begin position="271"/>
        <end position="290"/>
    </location>
</feature>
<dbReference type="GO" id="GO:0008195">
    <property type="term" value="F:phosphatidate phosphatase activity"/>
    <property type="evidence" value="ECO:0007669"/>
    <property type="project" value="TreeGrafter"/>
</dbReference>
<dbReference type="RefSeq" id="XP_016615876.1">
    <property type="nucleotide sequence ID" value="XM_016767778.1"/>
</dbReference>
<feature type="transmembrane region" description="Helical" evidence="7">
    <location>
        <begin position="55"/>
        <end position="83"/>
    </location>
</feature>
<evidence type="ECO:0000313" key="9">
    <source>
        <dbReference type="EMBL" id="KIW89207.1"/>
    </source>
</evidence>
<dbReference type="SUPFAM" id="SSF48317">
    <property type="entry name" value="Acid phosphatase/Vanadium-dependent haloperoxidase"/>
    <property type="match status" value="1"/>
</dbReference>
<comment type="subcellular location">
    <subcellularLocation>
        <location evidence="1">Membrane</location>
        <topology evidence="1">Multi-pass membrane protein</topology>
    </subcellularLocation>
</comment>
<dbReference type="PANTHER" id="PTHR10165">
    <property type="entry name" value="LIPID PHOSPHATE PHOSPHATASE"/>
    <property type="match status" value="1"/>
</dbReference>
<dbReference type="Pfam" id="PF01569">
    <property type="entry name" value="PAP2"/>
    <property type="match status" value="1"/>
</dbReference>
<comment type="similarity">
    <text evidence="2">Belongs to the PA-phosphatase related phosphoesterase family.</text>
</comment>
<dbReference type="Proteomes" id="UP000053789">
    <property type="component" value="Unassembled WGS sequence"/>
</dbReference>
<feature type="transmembrane region" description="Helical" evidence="7">
    <location>
        <begin position="104"/>
        <end position="123"/>
    </location>
</feature>
<reference evidence="9" key="1">
    <citation type="submission" date="2015-01" db="EMBL/GenBank/DDBJ databases">
        <title>The Genome Sequence of Cladophialophora bantiana CBS 173.52.</title>
        <authorList>
            <consortium name="The Broad Institute Genomics Platform"/>
            <person name="Cuomo C."/>
            <person name="de Hoog S."/>
            <person name="Gorbushina A."/>
            <person name="Stielow B."/>
            <person name="Teixiera M."/>
            <person name="Abouelleil A."/>
            <person name="Chapman S.B."/>
            <person name="Priest M."/>
            <person name="Young S.K."/>
            <person name="Wortman J."/>
            <person name="Nusbaum C."/>
            <person name="Birren B."/>
        </authorList>
    </citation>
    <scope>NUCLEOTIDE SEQUENCE [LARGE SCALE GENOMIC DNA]</scope>
    <source>
        <strain evidence="9">CBS 173.52</strain>
    </source>
</reference>
<dbReference type="Gene3D" id="1.20.144.10">
    <property type="entry name" value="Phosphatidic acid phosphatase type 2/haloperoxidase"/>
    <property type="match status" value="1"/>
</dbReference>